<keyword evidence="3 4" id="KW-0546">Nucleotide metabolism</keyword>
<protein>
    <recommendedName>
        <fullName evidence="4">dTTP/UTP pyrophosphatase</fullName>
        <shortName evidence="4">dTTPase/UTPase</shortName>
        <ecNumber evidence="4">3.6.1.9</ecNumber>
    </recommendedName>
    <alternativeName>
        <fullName evidence="4">Nucleoside triphosphate pyrophosphatase</fullName>
    </alternativeName>
    <alternativeName>
        <fullName evidence="4">Nucleotide pyrophosphatase</fullName>
        <shortName evidence="4">Nucleotide PPase</shortName>
    </alternativeName>
</protein>
<dbReference type="InterPro" id="IPR003697">
    <property type="entry name" value="Maf-like"/>
</dbReference>
<dbReference type="GO" id="GO:0009117">
    <property type="term" value="P:nucleotide metabolic process"/>
    <property type="evidence" value="ECO:0007669"/>
    <property type="project" value="UniProtKB-KW"/>
</dbReference>
<feature type="site" description="Important for substrate specificity" evidence="4">
    <location>
        <position position="156"/>
    </location>
</feature>
<gene>
    <name evidence="5" type="ordered locus">Tola_0256</name>
</gene>
<keyword evidence="2 4" id="KW-0378">Hydrolase</keyword>
<reference evidence="6" key="1">
    <citation type="submission" date="2009-05" db="EMBL/GenBank/DDBJ databases">
        <title>Complete sequence of Tolumonas auensis DSM 9187.</title>
        <authorList>
            <consortium name="US DOE Joint Genome Institute"/>
            <person name="Lucas S."/>
            <person name="Copeland A."/>
            <person name="Lapidus A."/>
            <person name="Glavina del Rio T."/>
            <person name="Tice H."/>
            <person name="Bruce D."/>
            <person name="Goodwin L."/>
            <person name="Pitluck S."/>
            <person name="Chertkov O."/>
            <person name="Brettin T."/>
            <person name="Detter J.C."/>
            <person name="Han C."/>
            <person name="Larimer F."/>
            <person name="Land M."/>
            <person name="Hauser L."/>
            <person name="Kyrpides N."/>
            <person name="Mikhailova N."/>
            <person name="Spring S."/>
            <person name="Beller H."/>
        </authorList>
    </citation>
    <scope>NUCLEOTIDE SEQUENCE [LARGE SCALE GENOMIC DNA]</scope>
    <source>
        <strain evidence="6">DSM 9187 / TA4</strain>
    </source>
</reference>
<dbReference type="AlphaFoldDB" id="C4L8L6"/>
<dbReference type="HOGENOM" id="CLU_040416_2_1_6"/>
<keyword evidence="6" id="KW-1185">Reference proteome</keyword>
<evidence type="ECO:0000256" key="2">
    <source>
        <dbReference type="ARBA" id="ARBA00022801"/>
    </source>
</evidence>
<feature type="active site" description="Proton acceptor" evidence="4">
    <location>
        <position position="73"/>
    </location>
</feature>
<comment type="similarity">
    <text evidence="4">Belongs to the Maf family. YhdE subfamily.</text>
</comment>
<comment type="catalytic activity">
    <reaction evidence="4">
        <text>dTTP + H2O = dTMP + diphosphate + H(+)</text>
        <dbReference type="Rhea" id="RHEA:28534"/>
        <dbReference type="ChEBI" id="CHEBI:15377"/>
        <dbReference type="ChEBI" id="CHEBI:15378"/>
        <dbReference type="ChEBI" id="CHEBI:33019"/>
        <dbReference type="ChEBI" id="CHEBI:37568"/>
        <dbReference type="ChEBI" id="CHEBI:63528"/>
        <dbReference type="EC" id="3.6.1.9"/>
    </reaction>
</comment>
<dbReference type="Gene3D" id="3.90.950.10">
    <property type="match status" value="1"/>
</dbReference>
<dbReference type="EC" id="3.6.1.9" evidence="4"/>
<dbReference type="Proteomes" id="UP000009073">
    <property type="component" value="Chromosome"/>
</dbReference>
<evidence type="ECO:0000313" key="6">
    <source>
        <dbReference type="Proteomes" id="UP000009073"/>
    </source>
</evidence>
<dbReference type="PANTHER" id="PTHR43213:SF5">
    <property type="entry name" value="BIFUNCTIONAL DTTP_UTP PYROPHOSPHATASE_METHYLTRANSFERASE PROTEIN-RELATED"/>
    <property type="match status" value="1"/>
</dbReference>
<comment type="caution">
    <text evidence="4">Lacks conserved residue(s) required for the propagation of feature annotation.</text>
</comment>
<evidence type="ECO:0000256" key="3">
    <source>
        <dbReference type="ARBA" id="ARBA00023080"/>
    </source>
</evidence>
<comment type="catalytic activity">
    <reaction evidence="4">
        <text>UTP + H2O = UMP + diphosphate + H(+)</text>
        <dbReference type="Rhea" id="RHEA:29395"/>
        <dbReference type="ChEBI" id="CHEBI:15377"/>
        <dbReference type="ChEBI" id="CHEBI:15378"/>
        <dbReference type="ChEBI" id="CHEBI:33019"/>
        <dbReference type="ChEBI" id="CHEBI:46398"/>
        <dbReference type="ChEBI" id="CHEBI:57865"/>
        <dbReference type="EC" id="3.6.1.9"/>
    </reaction>
</comment>
<comment type="function">
    <text evidence="4">Nucleoside triphosphate pyrophosphatase that hydrolyzes dTTP and UTP. May have a dual role in cell division arrest and in preventing the incorporation of modified nucleotides into cellular nucleic acids.</text>
</comment>
<dbReference type="eggNOG" id="COG0424">
    <property type="taxonomic scope" value="Bacteria"/>
</dbReference>
<dbReference type="STRING" id="595494.Tola_0256"/>
<dbReference type="PIRSF" id="PIRSF006305">
    <property type="entry name" value="Maf"/>
    <property type="match status" value="1"/>
</dbReference>
<dbReference type="RefSeq" id="WP_012728485.1">
    <property type="nucleotide sequence ID" value="NC_012691.1"/>
</dbReference>
<comment type="cofactor">
    <cofactor evidence="1 4">
        <name>a divalent metal cation</name>
        <dbReference type="ChEBI" id="CHEBI:60240"/>
    </cofactor>
</comment>
<dbReference type="CDD" id="cd00555">
    <property type="entry name" value="Maf"/>
    <property type="match status" value="1"/>
</dbReference>
<dbReference type="GO" id="GO:0036221">
    <property type="term" value="F:UTP diphosphatase activity"/>
    <property type="evidence" value="ECO:0007669"/>
    <property type="project" value="RHEA"/>
</dbReference>
<proteinExistence type="inferred from homology"/>
<name>C4L8L6_TOLAT</name>
<keyword evidence="4" id="KW-0963">Cytoplasm</keyword>
<accession>C4L8L6</accession>
<feature type="site" description="Important for substrate specificity" evidence="4">
    <location>
        <position position="74"/>
    </location>
</feature>
<dbReference type="Pfam" id="PF02545">
    <property type="entry name" value="Maf"/>
    <property type="match status" value="1"/>
</dbReference>
<dbReference type="KEGG" id="tau:Tola_0256"/>
<evidence type="ECO:0000256" key="4">
    <source>
        <dbReference type="HAMAP-Rule" id="MF_00528"/>
    </source>
</evidence>
<dbReference type="SUPFAM" id="SSF52972">
    <property type="entry name" value="ITPase-like"/>
    <property type="match status" value="1"/>
</dbReference>
<dbReference type="PANTHER" id="PTHR43213">
    <property type="entry name" value="BIFUNCTIONAL DTTP/UTP PYROPHOSPHATASE/METHYLTRANSFERASE PROTEIN-RELATED"/>
    <property type="match status" value="1"/>
</dbReference>
<evidence type="ECO:0000256" key="1">
    <source>
        <dbReference type="ARBA" id="ARBA00001968"/>
    </source>
</evidence>
<feature type="site" description="Important for substrate specificity" evidence="4">
    <location>
        <position position="15"/>
    </location>
</feature>
<dbReference type="GO" id="GO:0005737">
    <property type="term" value="C:cytoplasm"/>
    <property type="evidence" value="ECO:0007669"/>
    <property type="project" value="UniProtKB-SubCell"/>
</dbReference>
<dbReference type="EMBL" id="CP001616">
    <property type="protein sequence ID" value="ACQ91886.1"/>
    <property type="molecule type" value="Genomic_DNA"/>
</dbReference>
<organism evidence="5 6">
    <name type="scientific">Tolumonas auensis (strain DSM 9187 / NBRC 110442 / TA 4)</name>
    <dbReference type="NCBI Taxonomy" id="595494"/>
    <lineage>
        <taxon>Bacteria</taxon>
        <taxon>Pseudomonadati</taxon>
        <taxon>Pseudomonadota</taxon>
        <taxon>Gammaproteobacteria</taxon>
        <taxon>Aeromonadales</taxon>
        <taxon>Aeromonadaceae</taxon>
        <taxon>Tolumonas</taxon>
    </lineage>
</organism>
<comment type="subcellular location">
    <subcellularLocation>
        <location evidence="4">Cytoplasm</location>
    </subcellularLocation>
</comment>
<dbReference type="HAMAP" id="MF_00528">
    <property type="entry name" value="Maf"/>
    <property type="match status" value="1"/>
</dbReference>
<evidence type="ECO:0000313" key="5">
    <source>
        <dbReference type="EMBL" id="ACQ91886.1"/>
    </source>
</evidence>
<dbReference type="InterPro" id="IPR029001">
    <property type="entry name" value="ITPase-like_fam"/>
</dbReference>
<sequence length="192" mass="21056">MSASAALYLASASPRRRELLALLDYPFTVLSVDVEEQQQPDETPADYVQRLARDKSQAGWLACRGQKPVLGADTIVVFEQEVLEKPRDFADAQRILQLLSGNTHTVMTAVALSSEQGCEVVLVNSQVTFRKLTPEEISRYWQTGEPADKAGAYGIQGIGGKFVSHLSGSYSAVVGLPLLETDLLLQKYCRHS</sequence>
<reference evidence="5 6" key="2">
    <citation type="journal article" date="2011" name="Stand. Genomic Sci.">
        <title>Complete genome sequence of Tolumonas auensis type strain (TA 4).</title>
        <authorList>
            <person name="Chertkov O."/>
            <person name="Copeland A."/>
            <person name="Lucas S."/>
            <person name="Lapidus A."/>
            <person name="Berry K.W."/>
            <person name="Detter J.C."/>
            <person name="Del Rio T.G."/>
            <person name="Hammon N."/>
            <person name="Dalin E."/>
            <person name="Tice H."/>
            <person name="Pitluck S."/>
            <person name="Richardson P."/>
            <person name="Bruce D."/>
            <person name="Goodwin L."/>
            <person name="Han C."/>
            <person name="Tapia R."/>
            <person name="Saunders E."/>
            <person name="Schmutz J."/>
            <person name="Brettin T."/>
            <person name="Larimer F."/>
            <person name="Land M."/>
            <person name="Hauser L."/>
            <person name="Spring S."/>
            <person name="Rohde M."/>
            <person name="Kyrpides N.C."/>
            <person name="Ivanova N."/>
            <person name="Goker M."/>
            <person name="Beller H.R."/>
            <person name="Klenk H.P."/>
            <person name="Woyke T."/>
        </authorList>
    </citation>
    <scope>NUCLEOTIDE SEQUENCE [LARGE SCALE GENOMIC DNA]</scope>
    <source>
        <strain evidence="6">DSM 9187 / TA4</strain>
    </source>
</reference>
<dbReference type="GO" id="GO:0036218">
    <property type="term" value="F:dTTP diphosphatase activity"/>
    <property type="evidence" value="ECO:0007669"/>
    <property type="project" value="RHEA"/>
</dbReference>
<dbReference type="OrthoDB" id="9807767at2"/>
<dbReference type="NCBIfam" id="TIGR00172">
    <property type="entry name" value="maf"/>
    <property type="match status" value="1"/>
</dbReference>